<dbReference type="Proteomes" id="UP000828390">
    <property type="component" value="Unassembled WGS sequence"/>
</dbReference>
<evidence type="ECO:0000256" key="1">
    <source>
        <dbReference type="SAM" id="MobiDB-lite"/>
    </source>
</evidence>
<accession>A0A9D4DXT5</accession>
<feature type="compositionally biased region" description="Acidic residues" evidence="1">
    <location>
        <begin position="14"/>
        <end position="39"/>
    </location>
</feature>
<reference evidence="2" key="2">
    <citation type="submission" date="2020-11" db="EMBL/GenBank/DDBJ databases">
        <authorList>
            <person name="McCartney M.A."/>
            <person name="Auch B."/>
            <person name="Kono T."/>
            <person name="Mallez S."/>
            <person name="Becker A."/>
            <person name="Gohl D.M."/>
            <person name="Silverstein K.A.T."/>
            <person name="Koren S."/>
            <person name="Bechman K.B."/>
            <person name="Herman A."/>
            <person name="Abrahante J.E."/>
            <person name="Garbe J."/>
        </authorList>
    </citation>
    <scope>NUCLEOTIDE SEQUENCE</scope>
    <source>
        <strain evidence="2">Duluth1</strain>
        <tissue evidence="2">Whole animal</tissue>
    </source>
</reference>
<organism evidence="2 3">
    <name type="scientific">Dreissena polymorpha</name>
    <name type="common">Zebra mussel</name>
    <name type="synonym">Mytilus polymorpha</name>
    <dbReference type="NCBI Taxonomy" id="45954"/>
    <lineage>
        <taxon>Eukaryota</taxon>
        <taxon>Metazoa</taxon>
        <taxon>Spiralia</taxon>
        <taxon>Lophotrochozoa</taxon>
        <taxon>Mollusca</taxon>
        <taxon>Bivalvia</taxon>
        <taxon>Autobranchia</taxon>
        <taxon>Heteroconchia</taxon>
        <taxon>Euheterodonta</taxon>
        <taxon>Imparidentia</taxon>
        <taxon>Neoheterodontei</taxon>
        <taxon>Myida</taxon>
        <taxon>Dreissenoidea</taxon>
        <taxon>Dreissenidae</taxon>
        <taxon>Dreissena</taxon>
    </lineage>
</organism>
<proteinExistence type="predicted"/>
<protein>
    <submittedName>
        <fullName evidence="2">Uncharacterized protein</fullName>
    </submittedName>
</protein>
<gene>
    <name evidence="2" type="ORF">DPMN_170128</name>
</gene>
<sequence>MVIKKDGDSYEYDKDGDDNNNDNNDDNKYEDDGEGELDDDEVERLISIGFVIMMNPISDKNSRQRQ</sequence>
<keyword evidence="3" id="KW-1185">Reference proteome</keyword>
<feature type="region of interest" description="Disordered" evidence="1">
    <location>
        <begin position="1"/>
        <end position="39"/>
    </location>
</feature>
<evidence type="ECO:0000313" key="2">
    <source>
        <dbReference type="EMBL" id="KAH3768911.1"/>
    </source>
</evidence>
<dbReference type="EMBL" id="JAIWYP010000009">
    <property type="protein sequence ID" value="KAH3768911.1"/>
    <property type="molecule type" value="Genomic_DNA"/>
</dbReference>
<name>A0A9D4DXT5_DREPO</name>
<reference evidence="2" key="1">
    <citation type="journal article" date="2019" name="bioRxiv">
        <title>The Genome of the Zebra Mussel, Dreissena polymorpha: A Resource for Invasive Species Research.</title>
        <authorList>
            <person name="McCartney M.A."/>
            <person name="Auch B."/>
            <person name="Kono T."/>
            <person name="Mallez S."/>
            <person name="Zhang Y."/>
            <person name="Obille A."/>
            <person name="Becker A."/>
            <person name="Abrahante J.E."/>
            <person name="Garbe J."/>
            <person name="Badalamenti J.P."/>
            <person name="Herman A."/>
            <person name="Mangelson H."/>
            <person name="Liachko I."/>
            <person name="Sullivan S."/>
            <person name="Sone E.D."/>
            <person name="Koren S."/>
            <person name="Silverstein K.A.T."/>
            <person name="Beckman K.B."/>
            <person name="Gohl D.M."/>
        </authorList>
    </citation>
    <scope>NUCLEOTIDE SEQUENCE</scope>
    <source>
        <strain evidence="2">Duluth1</strain>
        <tissue evidence="2">Whole animal</tissue>
    </source>
</reference>
<evidence type="ECO:0000313" key="3">
    <source>
        <dbReference type="Proteomes" id="UP000828390"/>
    </source>
</evidence>
<feature type="compositionally biased region" description="Basic and acidic residues" evidence="1">
    <location>
        <begin position="1"/>
        <end position="13"/>
    </location>
</feature>
<comment type="caution">
    <text evidence="2">The sequence shown here is derived from an EMBL/GenBank/DDBJ whole genome shotgun (WGS) entry which is preliminary data.</text>
</comment>
<dbReference type="AlphaFoldDB" id="A0A9D4DXT5"/>